<dbReference type="EMBL" id="BNED01000005">
    <property type="protein sequence ID" value="GHI81805.1"/>
    <property type="molecule type" value="Genomic_DNA"/>
</dbReference>
<keyword evidence="3" id="KW-1185">Reference proteome</keyword>
<gene>
    <name evidence="2" type="ORF">Sspor_73660</name>
</gene>
<evidence type="ECO:0000256" key="1">
    <source>
        <dbReference type="SAM" id="MobiDB-lite"/>
    </source>
</evidence>
<evidence type="ECO:0000313" key="3">
    <source>
        <dbReference type="Proteomes" id="UP000608522"/>
    </source>
</evidence>
<reference evidence="3" key="1">
    <citation type="submission" date="2023-07" db="EMBL/GenBank/DDBJ databases">
        <title>Whole genome shotgun sequence of Streptomyces spororaveus NBRC 15456.</title>
        <authorList>
            <person name="Komaki H."/>
            <person name="Tamura T."/>
        </authorList>
    </citation>
    <scope>NUCLEOTIDE SEQUENCE [LARGE SCALE GENOMIC DNA]</scope>
    <source>
        <strain evidence="3">NBRC 15456</strain>
    </source>
</reference>
<comment type="caution">
    <text evidence="2">The sequence shown here is derived from an EMBL/GenBank/DDBJ whole genome shotgun (WGS) entry which is preliminary data.</text>
</comment>
<evidence type="ECO:0000313" key="2">
    <source>
        <dbReference type="EMBL" id="GHI81805.1"/>
    </source>
</evidence>
<organism evidence="2 3">
    <name type="scientific">Streptomyces spororaveus</name>
    <dbReference type="NCBI Taxonomy" id="284039"/>
    <lineage>
        <taxon>Bacteria</taxon>
        <taxon>Bacillati</taxon>
        <taxon>Actinomycetota</taxon>
        <taxon>Actinomycetes</taxon>
        <taxon>Kitasatosporales</taxon>
        <taxon>Streptomycetaceae</taxon>
        <taxon>Streptomyces</taxon>
    </lineage>
</organism>
<name>A0ABQ3TN15_9ACTN</name>
<feature type="region of interest" description="Disordered" evidence="1">
    <location>
        <begin position="46"/>
        <end position="66"/>
    </location>
</feature>
<accession>A0ABQ3TN15</accession>
<dbReference type="Proteomes" id="UP000608522">
    <property type="component" value="Unassembled WGS sequence"/>
</dbReference>
<protein>
    <submittedName>
        <fullName evidence="2">Uncharacterized protein</fullName>
    </submittedName>
</protein>
<proteinExistence type="predicted"/>
<sequence>MEGEPDHRHPGLRLAALEGREDDIRPVHPEEVRASPPVRTVRTACRTRGRARSVGPGFADPAHDGA</sequence>